<dbReference type="SMART" id="SM00868">
    <property type="entry name" value="zf-AD"/>
    <property type="match status" value="1"/>
</dbReference>
<feature type="binding site" evidence="6">
    <location>
        <position position="25"/>
    </location>
    <ligand>
        <name>Zn(2+)</name>
        <dbReference type="ChEBI" id="CHEBI:29105"/>
    </ligand>
</feature>
<name>A0A8J6HAF9_TENMO</name>
<evidence type="ECO:0000313" key="11">
    <source>
        <dbReference type="EMBL" id="KAH0810701.1"/>
    </source>
</evidence>
<dbReference type="Pfam" id="PF07776">
    <property type="entry name" value="zf-AD"/>
    <property type="match status" value="1"/>
</dbReference>
<feature type="compositionally biased region" description="Acidic residues" evidence="8">
    <location>
        <begin position="910"/>
        <end position="921"/>
    </location>
</feature>
<evidence type="ECO:0000256" key="5">
    <source>
        <dbReference type="PROSITE-ProRule" id="PRU00042"/>
    </source>
</evidence>
<feature type="compositionally biased region" description="Polar residues" evidence="8">
    <location>
        <begin position="1652"/>
        <end position="1661"/>
    </location>
</feature>
<keyword evidence="4 6" id="KW-0862">Zinc</keyword>
<feature type="domain" description="C2H2-type" evidence="9">
    <location>
        <begin position="650"/>
        <end position="670"/>
    </location>
</feature>
<comment type="caution">
    <text evidence="11">The sequence shown here is derived from an EMBL/GenBank/DDBJ whole genome shotgun (WGS) entry which is preliminary data.</text>
</comment>
<evidence type="ECO:0000256" key="3">
    <source>
        <dbReference type="ARBA" id="ARBA00022771"/>
    </source>
</evidence>
<dbReference type="InterPro" id="IPR013087">
    <property type="entry name" value="Znf_C2H2_type"/>
</dbReference>
<feature type="region of interest" description="Disordered" evidence="8">
    <location>
        <begin position="1197"/>
        <end position="1234"/>
    </location>
</feature>
<feature type="domain" description="C2H2-type" evidence="9">
    <location>
        <begin position="682"/>
        <end position="706"/>
    </location>
</feature>
<proteinExistence type="predicted"/>
<keyword evidence="1 6" id="KW-0479">Metal-binding</keyword>
<dbReference type="SMART" id="SM00355">
    <property type="entry name" value="ZnF_C2H2"/>
    <property type="match status" value="18"/>
</dbReference>
<feature type="binding site" evidence="6">
    <location>
        <position position="64"/>
    </location>
    <ligand>
        <name>Zn(2+)</name>
        <dbReference type="ChEBI" id="CHEBI:29105"/>
    </ligand>
</feature>
<evidence type="ECO:0000256" key="7">
    <source>
        <dbReference type="SAM" id="Coils"/>
    </source>
</evidence>
<dbReference type="InterPro" id="IPR036397">
    <property type="entry name" value="RNaseH_sf"/>
</dbReference>
<feature type="compositionally biased region" description="Low complexity" evidence="8">
    <location>
        <begin position="1200"/>
        <end position="1222"/>
    </location>
</feature>
<feature type="region of interest" description="Disordered" evidence="8">
    <location>
        <begin position="888"/>
        <end position="925"/>
    </location>
</feature>
<dbReference type="SUPFAM" id="SSF57716">
    <property type="entry name" value="Glucocorticoid receptor-like (DNA-binding domain)"/>
    <property type="match status" value="1"/>
</dbReference>
<feature type="region of interest" description="Disordered" evidence="8">
    <location>
        <begin position="1129"/>
        <end position="1183"/>
    </location>
</feature>
<feature type="region of interest" description="Disordered" evidence="8">
    <location>
        <begin position="598"/>
        <end position="627"/>
    </location>
</feature>
<feature type="domain" description="C2H2-type" evidence="9">
    <location>
        <begin position="349"/>
        <end position="377"/>
    </location>
</feature>
<feature type="binding site" evidence="6">
    <location>
        <position position="22"/>
    </location>
    <ligand>
        <name>Zn(2+)</name>
        <dbReference type="ChEBI" id="CHEBI:29105"/>
    </ligand>
</feature>
<dbReference type="Gene3D" id="3.30.420.10">
    <property type="entry name" value="Ribonuclease H-like superfamily/Ribonuclease H"/>
    <property type="match status" value="1"/>
</dbReference>
<protein>
    <submittedName>
        <fullName evidence="11">Uncharacterized protein</fullName>
    </submittedName>
</protein>
<accession>A0A8J6HAF9</accession>
<dbReference type="Gene3D" id="3.40.1800.20">
    <property type="match status" value="1"/>
</dbReference>
<feature type="coiled-coil region" evidence="7">
    <location>
        <begin position="1596"/>
        <end position="1628"/>
    </location>
</feature>
<keyword evidence="12" id="KW-1185">Reference proteome</keyword>
<keyword evidence="3 5" id="KW-0863">Zinc-finger</keyword>
<dbReference type="PANTHER" id="PTHR24379">
    <property type="entry name" value="KRAB AND ZINC FINGER DOMAIN-CONTAINING"/>
    <property type="match status" value="1"/>
</dbReference>
<feature type="region of interest" description="Disordered" evidence="8">
    <location>
        <begin position="950"/>
        <end position="991"/>
    </location>
</feature>
<dbReference type="InterPro" id="IPR036236">
    <property type="entry name" value="Znf_C2H2_sf"/>
</dbReference>
<dbReference type="EMBL" id="JABDTM020027329">
    <property type="protein sequence ID" value="KAH0810701.1"/>
    <property type="molecule type" value="Genomic_DNA"/>
</dbReference>
<evidence type="ECO:0000256" key="1">
    <source>
        <dbReference type="ARBA" id="ARBA00022723"/>
    </source>
</evidence>
<feature type="compositionally biased region" description="Polar residues" evidence="8">
    <location>
        <begin position="1693"/>
        <end position="1720"/>
    </location>
</feature>
<dbReference type="PROSITE" id="PS51915">
    <property type="entry name" value="ZAD"/>
    <property type="match status" value="1"/>
</dbReference>
<feature type="compositionally biased region" description="Pro residues" evidence="8">
    <location>
        <begin position="1664"/>
        <end position="1675"/>
    </location>
</feature>
<evidence type="ECO:0000256" key="2">
    <source>
        <dbReference type="ARBA" id="ARBA00022737"/>
    </source>
</evidence>
<evidence type="ECO:0000313" key="12">
    <source>
        <dbReference type="Proteomes" id="UP000719412"/>
    </source>
</evidence>
<dbReference type="PROSITE" id="PS00028">
    <property type="entry name" value="ZINC_FINGER_C2H2_1"/>
    <property type="match status" value="9"/>
</dbReference>
<keyword evidence="7" id="KW-0175">Coiled coil</keyword>
<dbReference type="Gene3D" id="3.30.160.60">
    <property type="entry name" value="Classic Zinc Finger"/>
    <property type="match status" value="6"/>
</dbReference>
<evidence type="ECO:0000259" key="9">
    <source>
        <dbReference type="PROSITE" id="PS50157"/>
    </source>
</evidence>
<dbReference type="SUPFAM" id="SSF53098">
    <property type="entry name" value="Ribonuclease H-like"/>
    <property type="match status" value="1"/>
</dbReference>
<feature type="domain" description="C2H2-type" evidence="9">
    <location>
        <begin position="1067"/>
        <end position="1089"/>
    </location>
</feature>
<feature type="domain" description="C2H2-type" evidence="9">
    <location>
        <begin position="497"/>
        <end position="525"/>
    </location>
</feature>
<dbReference type="Proteomes" id="UP000719412">
    <property type="component" value="Unassembled WGS sequence"/>
</dbReference>
<evidence type="ECO:0000256" key="6">
    <source>
        <dbReference type="PROSITE-ProRule" id="PRU01263"/>
    </source>
</evidence>
<dbReference type="GO" id="GO:0008270">
    <property type="term" value="F:zinc ion binding"/>
    <property type="evidence" value="ECO:0007669"/>
    <property type="project" value="UniProtKB-UniRule"/>
</dbReference>
<feature type="compositionally biased region" description="Acidic residues" evidence="8">
    <location>
        <begin position="1150"/>
        <end position="1172"/>
    </location>
</feature>
<gene>
    <name evidence="11" type="ORF">GEV33_012096</name>
</gene>
<dbReference type="PANTHER" id="PTHR24379:SF121">
    <property type="entry name" value="C2H2-TYPE DOMAIN-CONTAINING PROTEIN"/>
    <property type="match status" value="1"/>
</dbReference>
<dbReference type="Pfam" id="PF23713">
    <property type="entry name" value="WHD_Egal"/>
    <property type="match status" value="3"/>
</dbReference>
<dbReference type="InterPro" id="IPR012337">
    <property type="entry name" value="RNaseH-like_sf"/>
</dbReference>
<reference evidence="11" key="1">
    <citation type="journal article" date="2020" name="J Insects Food Feed">
        <title>The yellow mealworm (Tenebrio molitor) genome: a resource for the emerging insects as food and feed industry.</title>
        <authorList>
            <person name="Eriksson T."/>
            <person name="Andere A."/>
            <person name="Kelstrup H."/>
            <person name="Emery V."/>
            <person name="Picard C."/>
        </authorList>
    </citation>
    <scope>NUCLEOTIDE SEQUENCE</scope>
    <source>
        <strain evidence="11">Stoneville</strain>
        <tissue evidence="11">Whole head</tissue>
    </source>
</reference>
<dbReference type="InterPro" id="IPR056589">
    <property type="entry name" value="WH_Egal-1"/>
</dbReference>
<reference evidence="11" key="2">
    <citation type="submission" date="2021-08" db="EMBL/GenBank/DDBJ databases">
        <authorList>
            <person name="Eriksson T."/>
        </authorList>
    </citation>
    <scope>NUCLEOTIDE SEQUENCE</scope>
    <source>
        <strain evidence="11">Stoneville</strain>
        <tissue evidence="11">Whole head</tissue>
    </source>
</reference>
<feature type="compositionally biased region" description="Polar residues" evidence="8">
    <location>
        <begin position="976"/>
        <end position="991"/>
    </location>
</feature>
<sequence length="1866" mass="211658">MVETSRPRVDPFRRRKMETKLCRICGKLGQNYVNIFRTEGLKNKIETCLPIIVSSHSLLPDTICGGCSENVDNFYSFIKNCLQNIIILEAQYDITESCLKTKRKHDKSCLTDSAANRQEKNTQTVDYLDILLKENEEFQIDFPVLNLKKLVDYDIESDTNSESDDPHPKSSLLESLINTKNNFGRRYFDDAENYLISEIAQRKKRKNEDVIETSRPKICKLDTSNRRKNKQPRKIELTVGSVERRNFGEFAADDQAPVENDVTVLPQVCLLCDEHFTGPSMLAAHVFETHGIDMANIVAFATDPNNDKKKKLPNLLKISDLRKSESLDDNQPQSELLVSEEPPTLLPSFVCPLCPAMFTARPDLFTHLRIKHPEQASLLCGMCLYHASTILNLQGHIELCSQQHQTLTKYVCQICRYGDDNSKSLENHVLVHDFLLDACKKQSKMFDPADYIEINENYESGGSSPTAKSLSCSECGLDDFESFKDFSTHRRSQHSIFHCDLCNKFYGRNSHLWKHVNRLHKGHPSITCQLCYKTSASKYHLAQHFNKIHSTKSCKQKPEPLSLLDNSDDFMSQKFQGFDFQSVKQSFMRQELLEQEKKLSSELDDNSNNRLSDQEDKQEPLSAPKEIDSSSDLYTNIITNYTPPANEGEFKCPKCGKGFHKKTLLKKHKKNCRPRLQKDLLTRCKSCARIFKDRQSLAKHLVNYHSEYACEICGQKVQSKCEIVSHIRFSHPGCHLFCTICGNILRSQTDMLDHTRDHINSYVCQFCADPLPSKIKLKMHILSLHRKILSLSCGVCLKLFESQHVLRDHVRLVHRDQLAPLTSCPVCGKNYGSKWKTYDHLNKSHGRIFKACKACLEVFDTELQLQAHYDTMHANAVALKNNAVQQNAPPMQQQNNCDSDSERESNSEQSDGEQDKEESEEKEFGSFLDMKDSKISLLEKRLLGKKITDEKSPVKNSKKKVPEGTIVVKREDDQNDSMINNSPNPQHNSSKRTVYVNSNDPSFCEICHKTWPAKKHLWQHYIRCHKSVAATVCGICLKTNNSYGTLQAHLRQNHPTLLHGQGFGSNFICRICGRYHNASSKLKLHMAIHENFDWSLLDEPQKQEKKEENGYQDSTNEINYDSLIEQVECSSGCESEGETAVEIKDKTDSSSEDEGEEEEDDDDDEEDDDDSDSVVSENSLEAQMLDNMLREKEINDNGSKEYASSASDDSSGTSFSVKSEGSTGDEEEESNSSNMMYRCKTEELDSAIQSIKYECVEKVEDDVEEEYCDLQPQTLNDNEIESAVVGTEQIQTKFHATKPFSLISEKCVTSIRRVGKDAVFRERLMKRSAYELARNMTLLFFFERLLDKGEPRTLHDLSCQFGSKGFTKEMRQIAGGSQSGLKKFLAQYPALFSIEGEYVTINMFQNSGSRDNAGGKDYTTQAVEYFSEKLSQYGEGTEVPIRSLLGHRSQASPEVRHVSGQHFHEFREFLLKHPDTFAVDDEKETVVLTNYTAVRSHCPQELHFQPDVKIDPETTQTLLDFLAQCIEVKGPILVEQLFQIVSCNLPESMWTNLFNTPAHLTSFLRLFGDSFHIQANLVTLLQAPKVSQKHINMSALKDHEAKASELEAKNAKNLVNNQENTAEIIERTPPASTQLSPRSISDRLKQPKLHQQKLSEAQAKSLSPEPPTSPTPPQPIAGEGDKGRVAFKIGKPNKNNSESPEDQPTTTDTKAKTPNYNQTLKQRINNLVLKTLQENTGKERQTLLNHQAHNESWKVKLFQNTRVICSVRECQMVIEDIMGKARSAQGYAESDWPFAGDKIVVGLDCEGINLGVKGQLTLLQIATMSGFSYVFDLISCPGMIEAGLKRLLESTDVVKVSKGLNVIYDR</sequence>
<feature type="domain" description="C2H2-type" evidence="9">
    <location>
        <begin position="708"/>
        <end position="733"/>
    </location>
</feature>
<evidence type="ECO:0000259" key="10">
    <source>
        <dbReference type="PROSITE" id="PS51915"/>
    </source>
</evidence>
<evidence type="ECO:0000256" key="4">
    <source>
        <dbReference type="ARBA" id="ARBA00022833"/>
    </source>
</evidence>
<feature type="binding site" evidence="6">
    <location>
        <position position="67"/>
    </location>
    <ligand>
        <name>Zn(2+)</name>
        <dbReference type="ChEBI" id="CHEBI:29105"/>
    </ligand>
</feature>
<dbReference type="SUPFAM" id="SSF57667">
    <property type="entry name" value="beta-beta-alpha zinc fingers"/>
    <property type="match status" value="1"/>
</dbReference>
<evidence type="ECO:0000256" key="8">
    <source>
        <dbReference type="SAM" id="MobiDB-lite"/>
    </source>
</evidence>
<dbReference type="GO" id="GO:0003676">
    <property type="term" value="F:nucleic acid binding"/>
    <property type="evidence" value="ECO:0007669"/>
    <property type="project" value="InterPro"/>
</dbReference>
<dbReference type="InterPro" id="IPR012934">
    <property type="entry name" value="Znf_AD"/>
</dbReference>
<dbReference type="PROSITE" id="PS50157">
    <property type="entry name" value="ZINC_FINGER_C2H2_2"/>
    <property type="match status" value="7"/>
</dbReference>
<feature type="domain" description="ZAD" evidence="10">
    <location>
        <begin position="20"/>
        <end position="91"/>
    </location>
</feature>
<feature type="region of interest" description="Disordered" evidence="8">
    <location>
        <begin position="1644"/>
        <end position="1720"/>
    </location>
</feature>
<keyword evidence="2" id="KW-0677">Repeat</keyword>
<dbReference type="GO" id="GO:0005634">
    <property type="term" value="C:nucleus"/>
    <property type="evidence" value="ECO:0007669"/>
    <property type="project" value="InterPro"/>
</dbReference>
<organism evidence="11 12">
    <name type="scientific">Tenebrio molitor</name>
    <name type="common">Yellow mealworm beetle</name>
    <dbReference type="NCBI Taxonomy" id="7067"/>
    <lineage>
        <taxon>Eukaryota</taxon>
        <taxon>Metazoa</taxon>
        <taxon>Ecdysozoa</taxon>
        <taxon>Arthropoda</taxon>
        <taxon>Hexapoda</taxon>
        <taxon>Insecta</taxon>
        <taxon>Pterygota</taxon>
        <taxon>Neoptera</taxon>
        <taxon>Endopterygota</taxon>
        <taxon>Coleoptera</taxon>
        <taxon>Polyphaga</taxon>
        <taxon>Cucujiformia</taxon>
        <taxon>Tenebrionidae</taxon>
        <taxon>Tenebrio</taxon>
    </lineage>
</organism>
<feature type="domain" description="C2H2-type" evidence="9">
    <location>
        <begin position="791"/>
        <end position="819"/>
    </location>
</feature>